<dbReference type="AlphaFoldDB" id="A0AAD5U0T8"/>
<evidence type="ECO:0000256" key="2">
    <source>
        <dbReference type="ARBA" id="ARBA00006432"/>
    </source>
</evidence>
<proteinExistence type="inferred from homology"/>
<dbReference type="Pfam" id="PF13193">
    <property type="entry name" value="AMP-binding_C"/>
    <property type="match status" value="1"/>
</dbReference>
<evidence type="ECO:0000256" key="4">
    <source>
        <dbReference type="ARBA" id="ARBA00022898"/>
    </source>
</evidence>
<dbReference type="FunFam" id="3.30.300.30:FF:000007">
    <property type="entry name" value="4-coumarate--CoA ligase 2"/>
    <property type="match status" value="1"/>
</dbReference>
<dbReference type="InterPro" id="IPR000873">
    <property type="entry name" value="AMP-dep_synth/lig_dom"/>
</dbReference>
<dbReference type="InterPro" id="IPR042099">
    <property type="entry name" value="ANL_N_sf"/>
</dbReference>
<feature type="modified residue" description="N6-(pyridoxal phosphate)lysine" evidence="6">
    <location>
        <position position="370"/>
    </location>
</feature>
<accession>A0AAD5U0T8</accession>
<evidence type="ECO:0000259" key="7">
    <source>
        <dbReference type="Pfam" id="PF00501"/>
    </source>
</evidence>
<dbReference type="Gene3D" id="3.40.640.10">
    <property type="entry name" value="Type I PLP-dependent aspartate aminotransferase-like (Major domain)"/>
    <property type="match status" value="1"/>
</dbReference>
<comment type="similarity">
    <text evidence="2">Belongs to the ATP-dependent AMP-binding enzyme family.</text>
</comment>
<dbReference type="PROSITE" id="PS00455">
    <property type="entry name" value="AMP_BINDING"/>
    <property type="match status" value="1"/>
</dbReference>
<reference evidence="9" key="1">
    <citation type="submission" date="2020-05" db="EMBL/GenBank/DDBJ databases">
        <title>Phylogenomic resolution of chytrid fungi.</title>
        <authorList>
            <person name="Stajich J.E."/>
            <person name="Amses K."/>
            <person name="Simmons R."/>
            <person name="Seto K."/>
            <person name="Myers J."/>
            <person name="Bonds A."/>
            <person name="Quandt C.A."/>
            <person name="Barry K."/>
            <person name="Liu P."/>
            <person name="Grigoriev I."/>
            <person name="Longcore J.E."/>
            <person name="James T.Y."/>
        </authorList>
    </citation>
    <scope>NUCLEOTIDE SEQUENCE</scope>
    <source>
        <strain evidence="9">JEL0476</strain>
    </source>
</reference>
<dbReference type="InterPro" id="IPR025110">
    <property type="entry name" value="AMP-bd_C"/>
</dbReference>
<name>A0AAD5U0T8_9FUNG</name>
<dbReference type="GO" id="GO:0016830">
    <property type="term" value="F:carbon-carbon lyase activity"/>
    <property type="evidence" value="ECO:0007669"/>
    <property type="project" value="InterPro"/>
</dbReference>
<dbReference type="Pfam" id="PF00501">
    <property type="entry name" value="AMP-binding"/>
    <property type="match status" value="1"/>
</dbReference>
<evidence type="ECO:0000256" key="5">
    <source>
        <dbReference type="ARBA" id="ARBA00023239"/>
    </source>
</evidence>
<feature type="domain" description="AMP-dependent synthetase/ligase" evidence="7">
    <location>
        <begin position="589"/>
        <end position="986"/>
    </location>
</feature>
<dbReference type="Gene3D" id="3.30.300.30">
    <property type="match status" value="1"/>
</dbReference>
<dbReference type="PANTHER" id="PTHR24096:SF149">
    <property type="entry name" value="AMP-BINDING DOMAIN-CONTAINING PROTEIN-RELATED"/>
    <property type="match status" value="1"/>
</dbReference>
<dbReference type="Proteomes" id="UP001211065">
    <property type="component" value="Unassembled WGS sequence"/>
</dbReference>
<protein>
    <submittedName>
        <fullName evidence="9">Fatty-acid--CoA ligase FadD10</fullName>
    </submittedName>
</protein>
<keyword evidence="4 6" id="KW-0663">Pyridoxal phosphate</keyword>
<keyword evidence="10" id="KW-1185">Reference proteome</keyword>
<dbReference type="SUPFAM" id="SSF56801">
    <property type="entry name" value="Acetyl-CoA synthetase-like"/>
    <property type="match status" value="1"/>
</dbReference>
<dbReference type="InterPro" id="IPR015424">
    <property type="entry name" value="PyrdxlP-dep_Trfase"/>
</dbReference>
<dbReference type="InterPro" id="IPR002129">
    <property type="entry name" value="PyrdxlP-dep_de-COase"/>
</dbReference>
<dbReference type="GO" id="GO:0016405">
    <property type="term" value="F:CoA-ligase activity"/>
    <property type="evidence" value="ECO:0007669"/>
    <property type="project" value="TreeGrafter"/>
</dbReference>
<keyword evidence="3 9" id="KW-0436">Ligase</keyword>
<dbReference type="InterPro" id="IPR015421">
    <property type="entry name" value="PyrdxlP-dep_Trfase_major"/>
</dbReference>
<comment type="cofactor">
    <cofactor evidence="1 6">
        <name>pyridoxal 5'-phosphate</name>
        <dbReference type="ChEBI" id="CHEBI:597326"/>
    </cofactor>
</comment>
<comment type="caution">
    <text evidence="9">The sequence shown here is derived from an EMBL/GenBank/DDBJ whole genome shotgun (WGS) entry which is preliminary data.</text>
</comment>
<dbReference type="EMBL" id="JADGJW010000382">
    <property type="protein sequence ID" value="KAJ3218395.1"/>
    <property type="molecule type" value="Genomic_DNA"/>
</dbReference>
<evidence type="ECO:0000256" key="3">
    <source>
        <dbReference type="ARBA" id="ARBA00022598"/>
    </source>
</evidence>
<evidence type="ECO:0000256" key="6">
    <source>
        <dbReference type="PIRSR" id="PIRSR602129-50"/>
    </source>
</evidence>
<dbReference type="GO" id="GO:0030170">
    <property type="term" value="F:pyridoxal phosphate binding"/>
    <property type="evidence" value="ECO:0007669"/>
    <property type="project" value="InterPro"/>
</dbReference>
<gene>
    <name evidence="9" type="primary">FADD10_1</name>
    <name evidence="9" type="ORF">HK099_005085</name>
</gene>
<dbReference type="Gene3D" id="3.40.50.12780">
    <property type="entry name" value="N-terminal domain of ligase-like"/>
    <property type="match status" value="1"/>
</dbReference>
<dbReference type="CDD" id="cd05911">
    <property type="entry name" value="Firefly_Luc_like"/>
    <property type="match status" value="1"/>
</dbReference>
<organism evidence="9 10">
    <name type="scientific">Clydaea vesicula</name>
    <dbReference type="NCBI Taxonomy" id="447962"/>
    <lineage>
        <taxon>Eukaryota</taxon>
        <taxon>Fungi</taxon>
        <taxon>Fungi incertae sedis</taxon>
        <taxon>Chytridiomycota</taxon>
        <taxon>Chytridiomycota incertae sedis</taxon>
        <taxon>Chytridiomycetes</taxon>
        <taxon>Lobulomycetales</taxon>
        <taxon>Lobulomycetaceae</taxon>
        <taxon>Clydaea</taxon>
    </lineage>
</organism>
<keyword evidence="5" id="KW-0456">Lyase</keyword>
<feature type="domain" description="AMP-binding enzyme C-terminal" evidence="8">
    <location>
        <begin position="1036"/>
        <end position="1112"/>
    </location>
</feature>
<dbReference type="GO" id="GO:0019752">
    <property type="term" value="P:carboxylic acid metabolic process"/>
    <property type="evidence" value="ECO:0007669"/>
    <property type="project" value="InterPro"/>
</dbReference>
<dbReference type="InterPro" id="IPR020845">
    <property type="entry name" value="AMP-binding_CS"/>
</dbReference>
<dbReference type="SUPFAM" id="SSF53383">
    <property type="entry name" value="PLP-dependent transferases"/>
    <property type="match status" value="1"/>
</dbReference>
<dbReference type="PANTHER" id="PTHR24096">
    <property type="entry name" value="LONG-CHAIN-FATTY-ACID--COA LIGASE"/>
    <property type="match status" value="1"/>
</dbReference>
<dbReference type="Pfam" id="PF00282">
    <property type="entry name" value="Pyridoxal_deC"/>
    <property type="match status" value="1"/>
</dbReference>
<evidence type="ECO:0000256" key="1">
    <source>
        <dbReference type="ARBA" id="ARBA00001933"/>
    </source>
</evidence>
<dbReference type="InterPro" id="IPR015422">
    <property type="entry name" value="PyrdxlP-dep_Trfase_small"/>
</dbReference>
<sequence length="1125" mass="126438">MSQFFKIYEDFVGLQPNSVATPKNLFSRESLNQSLLMEANHLQLKRRNSIFQCEELKKLDLITLFQPSKRIELSVQEECQKLGDSFTFTHRSATSINAFQKTPKCLKNIETLSTEEYINFLKENFVKDASRISSPFRIAHQSGPLPFYIKHLATLLTTLNQNMMSVYGSPTLSIIEKETIAEIHKDFFGGNYERSINECYGISCSGGTVANITGLWVARNRALQCDNSGIEQNGLYSVMIKNGYAGVAIITSCMNHYSIKKAAGIMGLGESSVIEIDTDAEFKIRTDLVEEKVKELKSKNILVVAIVGIAGTTEVGSIDNMIELGRIARDNNIHFHVDACWGAPFIYSSKFKDLFLGIENADTIAVDGHKYFHTPYGLGILLYKQGSYSNFIQKSARYAIRDANDLGKYTLEGSRPGNILYLHANLSLMGKKGFAESVEAGSKSAFTFSKTLKLAGRSVQIFNRPQTNILCYRFIPSFLQRKNLIFSNKEESLLDYFNINIENIQTKTGKCFVSRTKLKVGKKVHHVLRVVFMNVMSTKDDLNFVFEEQLKISFILEKKFDNEIAFTSKYPDFILPEKDTVSFIFDDFSEKEKTLVALVDDSTGQKITYGNLISNIDSFAERLSCFDKWEVVGVYSPNNVEYPIAVYGILRAGLTVTTINPEYRLNELIYQLKDSNAKFLIVHRSLVCIALEAFIKLNISEKNIIVFGKKKCQKLKYFSEYIKCKPSANINKRRTFSVKELYNRPAFLCYSSGTTGLPKGVKTSHLVETMKYEIFLPLFFKNMISNLIMENTVEKSDCRPGDMFIGIIPFYHLGGLGEVLPIAFMNRISVAVTENYDFNSFLKALSKWKCTTAHIVPPIALLLAKSPETKNHDLTHLRLIVTGGAPLGAETSQAVKEKLGIPIKQGKKTKFNKKFFVKRSIMVAYGMTELSPISLITVSTNIVEGSVGVLVPNQIAKILSPEGQSLGFNQEGELWLKGTNVMIGYLNNDVATKNTIKNGWLRTGDIAKVDEDGNFYIVDRIKEIIKYLALQIAPSELEDILLTHPKVIDAAVIPIKDEKAGEVPLAFVVLKRGVTAIEGEIKEFVSERVADYKCLRGGVKFVTSIPKSPSGKILRRQLREFYNCK</sequence>
<evidence type="ECO:0000313" key="10">
    <source>
        <dbReference type="Proteomes" id="UP001211065"/>
    </source>
</evidence>
<evidence type="ECO:0000259" key="8">
    <source>
        <dbReference type="Pfam" id="PF13193"/>
    </source>
</evidence>
<dbReference type="InterPro" id="IPR045851">
    <property type="entry name" value="AMP-bd_C_sf"/>
</dbReference>
<evidence type="ECO:0000313" key="9">
    <source>
        <dbReference type="EMBL" id="KAJ3218395.1"/>
    </source>
</evidence>
<dbReference type="Gene3D" id="3.90.1150.10">
    <property type="entry name" value="Aspartate Aminotransferase, domain 1"/>
    <property type="match status" value="1"/>
</dbReference>